<evidence type="ECO:0000256" key="11">
    <source>
        <dbReference type="ARBA" id="ARBA00023225"/>
    </source>
</evidence>
<comment type="subcellular location">
    <subcellularLocation>
        <location evidence="12">Cell membrane</location>
        <topology evidence="12">Multi-pass membrane protein</topology>
    </subcellularLocation>
    <subcellularLocation>
        <location evidence="12">Bacterial flagellum basal body</location>
    </subcellularLocation>
</comment>
<dbReference type="GO" id="GO:0009425">
    <property type="term" value="C:bacterial-type flagellum basal body"/>
    <property type="evidence" value="ECO:0007669"/>
    <property type="project" value="UniProtKB-SubCell"/>
</dbReference>
<keyword evidence="14" id="KW-0966">Cell projection</keyword>
<dbReference type="PANTHER" id="PTHR30587">
    <property type="entry name" value="FLAGELLAR BIOSYNTHETIC PROTEIN FLIP"/>
    <property type="match status" value="1"/>
</dbReference>
<keyword evidence="11 12" id="KW-1006">Bacterial flagellum protein export</keyword>
<dbReference type="PROSITE" id="PS01061">
    <property type="entry name" value="FLIP_2"/>
    <property type="match status" value="1"/>
</dbReference>
<dbReference type="Proteomes" id="UP000886748">
    <property type="component" value="Unassembled WGS sequence"/>
</dbReference>
<evidence type="ECO:0000256" key="1">
    <source>
        <dbReference type="ARBA" id="ARBA00006257"/>
    </source>
</evidence>
<dbReference type="EMBL" id="DVOD01000008">
    <property type="protein sequence ID" value="HIU91660.1"/>
    <property type="molecule type" value="Genomic_DNA"/>
</dbReference>
<keyword evidence="3 12" id="KW-0813">Transport</keyword>
<feature type="chain" id="PRO_5038999698" description="Flagellar biosynthetic protein FliP" evidence="13">
    <location>
        <begin position="27"/>
        <end position="253"/>
    </location>
</feature>
<keyword evidence="7 12" id="KW-0653">Protein transport</keyword>
<feature type="signal peptide" evidence="13">
    <location>
        <begin position="1"/>
        <end position="26"/>
    </location>
</feature>
<evidence type="ECO:0000256" key="5">
    <source>
        <dbReference type="ARBA" id="ARBA00022692"/>
    </source>
</evidence>
<keyword evidence="5 12" id="KW-0812">Transmembrane</keyword>
<evidence type="ECO:0000256" key="2">
    <source>
        <dbReference type="ARBA" id="ARBA00021714"/>
    </source>
</evidence>
<sequence>MRNFKNILKIFSAMLVAFCTNSAVHAAVAFPTISVGMTQANTPQEFTQGVQILILLTILTLAPSIFIMCTAFIRIIIVLALTRQAIGTSTLPPNQVLAGLALLLTFFVMAPTFNKMNETAIQPYMKNQITQQVALDKAIIPLREFMIAHTEEKELGLFLSMAKIEKPKDWKDVPTYTLIPAYVLSELKTSFKIGFVIFLPFLVIDIVVASILVSMGMLFLPPTTVAMPFKLILFVMIDGWYLVTKTLLEGFIT</sequence>
<evidence type="ECO:0000256" key="10">
    <source>
        <dbReference type="ARBA" id="ARBA00023143"/>
    </source>
</evidence>
<evidence type="ECO:0000256" key="7">
    <source>
        <dbReference type="ARBA" id="ARBA00022927"/>
    </source>
</evidence>
<evidence type="ECO:0000313" key="15">
    <source>
        <dbReference type="Proteomes" id="UP000886748"/>
    </source>
</evidence>
<keyword evidence="8 12" id="KW-1133">Transmembrane helix</keyword>
<keyword evidence="13" id="KW-0732">Signal</keyword>
<evidence type="ECO:0000256" key="8">
    <source>
        <dbReference type="ARBA" id="ARBA00022989"/>
    </source>
</evidence>
<name>A0A9D1SQI1_9CLOT</name>
<keyword evidence="14" id="KW-0969">Cilium</keyword>
<evidence type="ECO:0000256" key="12">
    <source>
        <dbReference type="RuleBase" id="RU362069"/>
    </source>
</evidence>
<keyword evidence="10" id="KW-0975">Bacterial flagellum</keyword>
<dbReference type="GO" id="GO:0044781">
    <property type="term" value="P:bacterial-type flagellum organization"/>
    <property type="evidence" value="ECO:0007669"/>
    <property type="project" value="UniProtKB-UniRule"/>
</dbReference>
<dbReference type="GO" id="GO:0009306">
    <property type="term" value="P:protein secretion"/>
    <property type="evidence" value="ECO:0007669"/>
    <property type="project" value="UniProtKB-UniRule"/>
</dbReference>
<evidence type="ECO:0000313" key="14">
    <source>
        <dbReference type="EMBL" id="HIU91660.1"/>
    </source>
</evidence>
<dbReference type="NCBIfam" id="NF009438">
    <property type="entry name" value="PRK12797.1"/>
    <property type="match status" value="1"/>
</dbReference>
<gene>
    <name evidence="12 14" type="primary">fliP</name>
    <name evidence="14" type="ORF">IAD26_00850</name>
</gene>
<dbReference type="PANTHER" id="PTHR30587:SF0">
    <property type="entry name" value="FLAGELLAR BIOSYNTHETIC PROTEIN FLIP"/>
    <property type="match status" value="1"/>
</dbReference>
<evidence type="ECO:0000256" key="13">
    <source>
        <dbReference type="SAM" id="SignalP"/>
    </source>
</evidence>
<keyword evidence="6 12" id="KW-1005">Bacterial flagellum biogenesis</keyword>
<feature type="transmembrane region" description="Helical" evidence="12">
    <location>
        <begin position="94"/>
        <end position="113"/>
    </location>
</feature>
<evidence type="ECO:0000256" key="3">
    <source>
        <dbReference type="ARBA" id="ARBA00022448"/>
    </source>
</evidence>
<evidence type="ECO:0000256" key="4">
    <source>
        <dbReference type="ARBA" id="ARBA00022475"/>
    </source>
</evidence>
<dbReference type="PRINTS" id="PR01302">
    <property type="entry name" value="TYPE3IMPPROT"/>
</dbReference>
<accession>A0A9D1SQI1</accession>
<dbReference type="InterPro" id="IPR005837">
    <property type="entry name" value="FliP"/>
</dbReference>
<protein>
    <recommendedName>
        <fullName evidence="2 12">Flagellar biosynthetic protein FliP</fullName>
    </recommendedName>
</protein>
<keyword evidence="4 12" id="KW-1003">Cell membrane</keyword>
<dbReference type="InterPro" id="IPR005838">
    <property type="entry name" value="T3SS_IM_P"/>
</dbReference>
<dbReference type="AlphaFoldDB" id="A0A9D1SQI1"/>
<dbReference type="GO" id="GO:0005886">
    <property type="term" value="C:plasma membrane"/>
    <property type="evidence" value="ECO:0007669"/>
    <property type="project" value="UniProtKB-SubCell"/>
</dbReference>
<comment type="caution">
    <text evidence="14">The sequence shown here is derived from an EMBL/GenBank/DDBJ whole genome shotgun (WGS) entry which is preliminary data.</text>
</comment>
<reference evidence="14" key="2">
    <citation type="journal article" date="2021" name="PeerJ">
        <title>Extensive microbial diversity within the chicken gut microbiome revealed by metagenomics and culture.</title>
        <authorList>
            <person name="Gilroy R."/>
            <person name="Ravi A."/>
            <person name="Getino M."/>
            <person name="Pursley I."/>
            <person name="Horton D.L."/>
            <person name="Alikhan N.F."/>
            <person name="Baker D."/>
            <person name="Gharbi K."/>
            <person name="Hall N."/>
            <person name="Watson M."/>
            <person name="Adriaenssens E.M."/>
            <person name="Foster-Nyarko E."/>
            <person name="Jarju S."/>
            <person name="Secka A."/>
            <person name="Antonio M."/>
            <person name="Oren A."/>
            <person name="Chaudhuri R.R."/>
            <person name="La Ragione R."/>
            <person name="Hildebrand F."/>
            <person name="Pallen M.J."/>
        </authorList>
    </citation>
    <scope>NUCLEOTIDE SEQUENCE</scope>
    <source>
        <strain evidence="14">CHK154-7741</strain>
    </source>
</reference>
<dbReference type="PRINTS" id="PR00951">
    <property type="entry name" value="FLGBIOSNFLIP"/>
</dbReference>
<comment type="similarity">
    <text evidence="1 12">Belongs to the FliP/MopC/SpaP family.</text>
</comment>
<feature type="transmembrane region" description="Helical" evidence="12">
    <location>
        <begin position="193"/>
        <end position="213"/>
    </location>
</feature>
<organism evidence="14 15">
    <name type="scientific">Candidatus Limenecus avicola</name>
    <dbReference type="NCBI Taxonomy" id="2840847"/>
    <lineage>
        <taxon>Bacteria</taxon>
        <taxon>Bacillati</taxon>
        <taxon>Bacillota</taxon>
        <taxon>Clostridia</taxon>
        <taxon>Eubacteriales</taxon>
        <taxon>Clostridiaceae</taxon>
        <taxon>Clostridiaceae incertae sedis</taxon>
        <taxon>Candidatus Limenecus</taxon>
    </lineage>
</organism>
<keyword evidence="14" id="KW-0282">Flagellum</keyword>
<dbReference type="Pfam" id="PF00813">
    <property type="entry name" value="FliP"/>
    <property type="match status" value="1"/>
</dbReference>
<evidence type="ECO:0000256" key="6">
    <source>
        <dbReference type="ARBA" id="ARBA00022795"/>
    </source>
</evidence>
<feature type="transmembrane region" description="Helical" evidence="12">
    <location>
        <begin position="225"/>
        <end position="243"/>
    </location>
</feature>
<comment type="function">
    <text evidence="12">Plays a role in the flagellum-specific transport system.</text>
</comment>
<feature type="transmembrane region" description="Helical" evidence="12">
    <location>
        <begin position="53"/>
        <end position="82"/>
    </location>
</feature>
<keyword evidence="9 12" id="KW-0472">Membrane</keyword>
<evidence type="ECO:0000256" key="9">
    <source>
        <dbReference type="ARBA" id="ARBA00023136"/>
    </source>
</evidence>
<reference evidence="14" key="1">
    <citation type="submission" date="2020-10" db="EMBL/GenBank/DDBJ databases">
        <authorList>
            <person name="Gilroy R."/>
        </authorList>
    </citation>
    <scope>NUCLEOTIDE SEQUENCE</scope>
    <source>
        <strain evidence="14">CHK154-7741</strain>
    </source>
</reference>
<dbReference type="NCBIfam" id="TIGR01103">
    <property type="entry name" value="fliP"/>
    <property type="match status" value="1"/>
</dbReference>
<proteinExistence type="inferred from homology"/>